<dbReference type="Pfam" id="PF16854">
    <property type="entry name" value="VPS53_C"/>
    <property type="match status" value="1"/>
</dbReference>
<evidence type="ECO:0000313" key="9">
    <source>
        <dbReference type="EMBL" id="OBA26536.1"/>
    </source>
</evidence>
<comment type="caution">
    <text evidence="9">The sequence shown here is derived from an EMBL/GenBank/DDBJ whole genome shotgun (WGS) entry which is preliminary data.</text>
</comment>
<keyword evidence="6" id="KW-0472">Membrane</keyword>
<dbReference type="InterPro" id="IPR031745">
    <property type="entry name" value="Vps53_C"/>
</dbReference>
<dbReference type="GO" id="GO:0000938">
    <property type="term" value="C:GARP complex"/>
    <property type="evidence" value="ECO:0007669"/>
    <property type="project" value="InterPro"/>
</dbReference>
<dbReference type="Proteomes" id="UP000092321">
    <property type="component" value="Unassembled WGS sequence"/>
</dbReference>
<dbReference type="Gene3D" id="1.10.357.110">
    <property type="entry name" value="Vacuolar protein sorting-associated protein 53, C-terminus"/>
    <property type="match status" value="1"/>
</dbReference>
<proteinExistence type="inferred from homology"/>
<keyword evidence="10" id="KW-1185">Reference proteome</keyword>
<dbReference type="PANTHER" id="PTHR12820">
    <property type="entry name" value="VACUOLAR SORTING PROTEIN 53"/>
    <property type="match status" value="1"/>
</dbReference>
<dbReference type="InterPro" id="IPR038260">
    <property type="entry name" value="Vps53_C_sf"/>
</dbReference>
<dbReference type="EMBL" id="LXPE01000016">
    <property type="protein sequence ID" value="OBA26536.1"/>
    <property type="molecule type" value="Genomic_DNA"/>
</dbReference>
<gene>
    <name evidence="9" type="ORF">HANVADRAFT_53003</name>
</gene>
<evidence type="ECO:0000256" key="4">
    <source>
        <dbReference type="ARBA" id="ARBA00022753"/>
    </source>
</evidence>
<evidence type="ECO:0000259" key="8">
    <source>
        <dbReference type="Pfam" id="PF16854"/>
    </source>
</evidence>
<reference evidence="10" key="1">
    <citation type="journal article" date="2016" name="Proc. Natl. Acad. Sci. U.S.A.">
        <title>Comparative genomics of biotechnologically important yeasts.</title>
        <authorList>
            <person name="Riley R."/>
            <person name="Haridas S."/>
            <person name="Wolfe K.H."/>
            <person name="Lopes M.R."/>
            <person name="Hittinger C.T."/>
            <person name="Goeker M."/>
            <person name="Salamov A.A."/>
            <person name="Wisecaver J.H."/>
            <person name="Long T.M."/>
            <person name="Calvey C.H."/>
            <person name="Aerts A.L."/>
            <person name="Barry K.W."/>
            <person name="Choi C."/>
            <person name="Clum A."/>
            <person name="Coughlan A.Y."/>
            <person name="Deshpande S."/>
            <person name="Douglass A.P."/>
            <person name="Hanson S.J."/>
            <person name="Klenk H.-P."/>
            <person name="LaButti K.M."/>
            <person name="Lapidus A."/>
            <person name="Lindquist E.A."/>
            <person name="Lipzen A.M."/>
            <person name="Meier-Kolthoff J.P."/>
            <person name="Ohm R.A."/>
            <person name="Otillar R.P."/>
            <person name="Pangilinan J.L."/>
            <person name="Peng Y."/>
            <person name="Rokas A."/>
            <person name="Rosa C.A."/>
            <person name="Scheuner C."/>
            <person name="Sibirny A.A."/>
            <person name="Slot J.C."/>
            <person name="Stielow J.B."/>
            <person name="Sun H."/>
            <person name="Kurtzman C.P."/>
            <person name="Blackwell M."/>
            <person name="Grigoriev I.V."/>
            <person name="Jeffries T.W."/>
        </authorList>
    </citation>
    <scope>NUCLEOTIDE SEQUENCE [LARGE SCALE GENOMIC DNA]</scope>
    <source>
        <strain evidence="10">NRRL Y-1626</strain>
    </source>
</reference>
<comment type="similarity">
    <text evidence="3">Belongs to the VPS53 family.</text>
</comment>
<dbReference type="GO" id="GO:0010008">
    <property type="term" value="C:endosome membrane"/>
    <property type="evidence" value="ECO:0007669"/>
    <property type="project" value="UniProtKB-SubCell"/>
</dbReference>
<evidence type="ECO:0000256" key="1">
    <source>
        <dbReference type="ARBA" id="ARBA00004150"/>
    </source>
</evidence>
<name>A0A1B7TCR1_9ASCO</name>
<protein>
    <submittedName>
        <fullName evidence="9">Uncharacterized protein</fullName>
    </submittedName>
</protein>
<keyword evidence="4" id="KW-0967">Endosome</keyword>
<dbReference type="InterPro" id="IPR007234">
    <property type="entry name" value="Vps53_N"/>
</dbReference>
<sequence length="854" mass="100035">MVENSLDSLDYNPLLDIKELLFNQENKQDFSFEEVINTTKLYKIYLDKKLKEAKQTETEKLNKNAIKISNEDLKTQFKDLSISIDKFHSENKSLMRNMRDIQTSKNNLTITIKYYNALETVRKEYDYITKFLKIENYIEIIPVFKEYSENLEHLINEYGNVVDFKEINKFKEVYDNLELQSKKYIKQLFQAQQYPTSQETNNDEVESDSNIIDISKTQFQSLLKIINLFHDKTILKSIDNWIIDSNLLFEFKQIFNVNDEVEVTSLENLDRRFIFFKKILSNFMIKYEDHENSWFPSESKLSLKLTETFCKLTAEDLEIILKREFESDNSAIPEETGSTSNNSDLFMTSLEKCLEFEKYVKLKFKNQLVTDAISSRFKPYISIWINKQEDVIRKKISQYLADPKLTSDGSKDMIIPSSMDLFRTYKNILNESLQLIKSSNSESSSSPNEYNNDRVFKKLAKIYHNGINSYQKQIIDPLIIKNYKETIVNTKIQEIIDYTVLVVNTCDYLVTTLEDLSLKLQDYCQEEKYKNRIDDLLSSNKQALMKVINYNISTVLMNEIIGKELEFVFKEFQHVNWSNAASNVNTSRYVSSLNKILTNEKSCSLIKITSLFYKEIYIYNLFDKLVNYIIRNFLDSMVKILTIKTTTTITSNNNNAAIIKLWVVDFPEIIDSLQKYPANHITNISATANGMKRCSETTLKELNNRLGSFVNLLNTDLGEYTDRFIELTFNCDNSIIWLYLLKLKGVQNSTEIIDLWKNQAVGKGLKSNSNQWFIFTMTKFLQDGFIEYNNKLYVESIGPNNTTDPWKKFLKEIIQVVEFKKTIPQQQRVVSPSTNNTQQQQGIQQKIGMLWNSM</sequence>
<feature type="domain" description="Vps53 N-terminal" evidence="7">
    <location>
        <begin position="10"/>
        <end position="403"/>
    </location>
</feature>
<dbReference type="InterPro" id="IPR039766">
    <property type="entry name" value="Vps53"/>
</dbReference>
<dbReference type="OrthoDB" id="10261632at2759"/>
<dbReference type="GO" id="GO:0005829">
    <property type="term" value="C:cytosol"/>
    <property type="evidence" value="ECO:0007669"/>
    <property type="project" value="GOC"/>
</dbReference>
<comment type="subcellular location">
    <subcellularLocation>
        <location evidence="2">Endosome membrane</location>
        <topology evidence="2">Peripheral membrane protein</topology>
    </subcellularLocation>
    <subcellularLocation>
        <location evidence="1">Golgi apparatus</location>
        <location evidence="1">trans-Golgi network membrane</location>
        <topology evidence="1">Peripheral membrane protein</topology>
    </subcellularLocation>
</comment>
<organism evidence="9 10">
    <name type="scientific">Hanseniaspora valbyensis NRRL Y-1626</name>
    <dbReference type="NCBI Taxonomy" id="766949"/>
    <lineage>
        <taxon>Eukaryota</taxon>
        <taxon>Fungi</taxon>
        <taxon>Dikarya</taxon>
        <taxon>Ascomycota</taxon>
        <taxon>Saccharomycotina</taxon>
        <taxon>Saccharomycetes</taxon>
        <taxon>Saccharomycodales</taxon>
        <taxon>Saccharomycodaceae</taxon>
        <taxon>Hanseniaspora</taxon>
    </lineage>
</organism>
<keyword evidence="5" id="KW-0333">Golgi apparatus</keyword>
<evidence type="ECO:0000256" key="6">
    <source>
        <dbReference type="ARBA" id="ARBA00023136"/>
    </source>
</evidence>
<evidence type="ECO:0000259" key="7">
    <source>
        <dbReference type="Pfam" id="PF04100"/>
    </source>
</evidence>
<dbReference type="Pfam" id="PF04100">
    <property type="entry name" value="Vps53_N"/>
    <property type="match status" value="1"/>
</dbReference>
<accession>A0A1B7TCR1</accession>
<dbReference type="PANTHER" id="PTHR12820:SF0">
    <property type="entry name" value="VACUOLAR PROTEIN SORTING-ASSOCIATED PROTEIN 53 HOMOLOG"/>
    <property type="match status" value="1"/>
</dbReference>
<evidence type="ECO:0000256" key="2">
    <source>
        <dbReference type="ARBA" id="ARBA00004481"/>
    </source>
</evidence>
<feature type="domain" description="Vps53 C-terminal" evidence="8">
    <location>
        <begin position="662"/>
        <end position="746"/>
    </location>
</feature>
<dbReference type="AlphaFoldDB" id="A0A1B7TCR1"/>
<dbReference type="GO" id="GO:0042147">
    <property type="term" value="P:retrograde transport, endosome to Golgi"/>
    <property type="evidence" value="ECO:0007669"/>
    <property type="project" value="InterPro"/>
</dbReference>
<evidence type="ECO:0000313" key="10">
    <source>
        <dbReference type="Proteomes" id="UP000092321"/>
    </source>
</evidence>
<evidence type="ECO:0000256" key="5">
    <source>
        <dbReference type="ARBA" id="ARBA00023034"/>
    </source>
</evidence>
<evidence type="ECO:0000256" key="3">
    <source>
        <dbReference type="ARBA" id="ARBA00008628"/>
    </source>
</evidence>